<name>Q8VSZ7_9STAP</name>
<reference evidence="1" key="1">
    <citation type="journal article" date="2002" name="J. Bacteriol.">
        <title>High genetic variability of the agr locus in Staphylococcus species.</title>
        <authorList>
            <person name="Dufour P."/>
            <person name="Jarraud S."/>
            <person name="Vandenesch F."/>
            <person name="Greenland T."/>
            <person name="Novick R.P."/>
            <person name="Bes M."/>
            <person name="Etienne J."/>
            <person name="Lina G."/>
        </authorList>
    </citation>
    <scope>NUCLEOTIDE SEQUENCE</scope>
    <source>
        <strain evidence="1">N900362</strain>
    </source>
</reference>
<dbReference type="Pfam" id="PF05931">
    <property type="entry name" value="AgrD"/>
    <property type="match status" value="1"/>
</dbReference>
<dbReference type="AlphaFoldDB" id="Q8VSZ7"/>
<accession>Q8VSZ7</accession>
<gene>
    <name evidence="1" type="primary">agrD</name>
</gene>
<organism evidence="1">
    <name type="scientific">Staphylococcus caprae</name>
    <dbReference type="NCBI Taxonomy" id="29380"/>
    <lineage>
        <taxon>Bacteria</taxon>
        <taxon>Bacillati</taxon>
        <taxon>Bacillota</taxon>
        <taxon>Bacilli</taxon>
        <taxon>Bacillales</taxon>
        <taxon>Staphylococcaceae</taxon>
        <taxon>Staphylococcus</taxon>
    </lineage>
</organism>
<proteinExistence type="predicted"/>
<evidence type="ECO:0000313" key="1">
    <source>
        <dbReference type="EMBL" id="AAL65818.1"/>
    </source>
</evidence>
<dbReference type="EMBL" id="MG159799">
    <property type="protein sequence ID" value="AUD57872.1"/>
    <property type="molecule type" value="Genomic_DNA"/>
</dbReference>
<evidence type="ECO:0000313" key="2">
    <source>
        <dbReference type="EMBL" id="AUD57872.1"/>
    </source>
</evidence>
<dbReference type="RefSeq" id="WP_002445331.1">
    <property type="nucleotide sequence ID" value="NZ_JAHLNS010000005.1"/>
</dbReference>
<dbReference type="NCBIfam" id="TIGR04223">
    <property type="entry name" value="quorum_AgrD"/>
    <property type="match status" value="1"/>
</dbReference>
<dbReference type="EMBL" id="AF346717">
    <property type="protein sequence ID" value="AAL65818.1"/>
    <property type="molecule type" value="Genomic_DNA"/>
</dbReference>
<reference evidence="2" key="2">
    <citation type="journal article" date="2017" name="Cell Host Microbe">
        <title>Coagulase-Negative Staphylococcal Strain Prevents Staphylococcus aureus Colonization and Skin Infection by Blocking Quorum Sensing.</title>
        <authorList>
            <person name="Paharik A.E."/>
            <person name="Parlet C.P."/>
            <person name="Chung N."/>
            <person name="Todd D.A."/>
            <person name="Rodriguez E.I."/>
            <person name="Van Dyke M.J."/>
            <person name="Cech N.B."/>
            <person name="Horswill A.R."/>
        </authorList>
    </citation>
    <scope>NUCLEOTIDE SEQUENCE</scope>
    <source>
        <strain evidence="2">DSM 20608</strain>
    </source>
</reference>
<dbReference type="SMART" id="SM00794">
    <property type="entry name" value="AgrD"/>
    <property type="match status" value="1"/>
</dbReference>
<dbReference type="InterPro" id="IPR009229">
    <property type="entry name" value="AgrD"/>
</dbReference>
<protein>
    <submittedName>
        <fullName evidence="1">AgrD</fullName>
    </submittedName>
</protein>
<sequence>MMQIINLLFKVITAVFEKIGFIAGYSTCSYYFDEPEVPKELLEIYKK</sequence>